<dbReference type="AlphaFoldDB" id="A0A0F5JW51"/>
<proteinExistence type="predicted"/>
<dbReference type="Pfam" id="PF00702">
    <property type="entry name" value="Hydrolase"/>
    <property type="match status" value="1"/>
</dbReference>
<dbReference type="Gene3D" id="3.40.50.1000">
    <property type="entry name" value="HAD superfamily/HAD-like"/>
    <property type="match status" value="1"/>
</dbReference>
<dbReference type="EMBL" id="LAQU01000025">
    <property type="protein sequence ID" value="KKB62051.1"/>
    <property type="molecule type" value="Genomic_DNA"/>
</dbReference>
<dbReference type="Proteomes" id="UP000033618">
    <property type="component" value="Unassembled WGS sequence"/>
</dbReference>
<dbReference type="InterPro" id="IPR036412">
    <property type="entry name" value="HAD-like_sf"/>
</dbReference>
<evidence type="ECO:0008006" key="3">
    <source>
        <dbReference type="Google" id="ProtNLM"/>
    </source>
</evidence>
<dbReference type="OrthoDB" id="9816564at2"/>
<reference evidence="1 2" key="1">
    <citation type="submission" date="2015-03" db="EMBL/GenBank/DDBJ databases">
        <title>Draft Genome Sequence of Burkholderia andropogonis type strain ICMP2807, isolated from Sorghum bicolor.</title>
        <authorList>
            <person name="Lopes-Santos L."/>
            <person name="Castro D.B."/>
            <person name="Ottoboni L.M."/>
            <person name="Park D."/>
            <person name="Weirc B.S."/>
            <person name="Destefano S.A."/>
        </authorList>
    </citation>
    <scope>NUCLEOTIDE SEQUENCE [LARGE SCALE GENOMIC DNA]</scope>
    <source>
        <strain evidence="1 2">ICMP2807</strain>
    </source>
</reference>
<dbReference type="InterPro" id="IPR023214">
    <property type="entry name" value="HAD_sf"/>
</dbReference>
<protein>
    <recommendedName>
        <fullName evidence="3">HAD family hydrolase</fullName>
    </recommendedName>
</protein>
<sequence length="814" mass="90614">MSAQHRIAAEAQARRRRFEHGLVPEVTLAEIYEELFPSARWSDQASQCVELECAIESSICFVSPHTAACMHEARRRGMPVAVVSDTYMSETQLRRLLALVDADLASMIDFIFCSSDYRIAKSHGLWDRVIKRLGVAPNAILHVGDNAVADVKIPEKLGVECIHLRRYPDEETVLADRRDAATRLMFTGVGETRAVWTLFDSLSFREPCGKHGWYESLGRSLLGPVLYAFAKTLCEKEILPEFSRSYASNQTYHHRICFGFLMRDAHLLREAADIVAPSVLHPTLHVSRQSAFSASFDSDEAIVHFMMLTSREFRMSLPQCAACLLLNEEEQAALICAFETSLSITQAIKTFFTPALREAIKARSAAYRGRLIRHIVKQTGVRPGDTLCLVDIGYHGTIQWLLRDILFKELDVKVIGRYLIYRDNIRLMGEASGLIDASWVDQGLIRALTQPSISYLENLCAGEGASVVDYGDGGEAFFKASSAPLPRWMAECQRAALLFVDQASVARPTQLPKLSPSRLRECALTNLGAMLFFPSEKELSEAANMQCEVNLGGSAAYEMCDHAKGLAGLRRRGLLYFSGGGEFRSNRAFELRYAGMDQLALYMICLRNGLRITEPAFSFRRQVLPITFRFAKTTVHRDAIAHATYDGYFTAVFPLGNCRVDVKIGTVAKWLQLESITSFPAEAFGHLCEVNGPQRRVEPDDYQCIGVTRHEEGLMACERDALIRFSPIPDGSSDFIRLVFRTIAGRDLATVPLPGGTTGSDTISLQLSAHSNDRGFDADNSVYPTAIGSREARMIDEKFAAVKTVMTGLYYTNS</sequence>
<dbReference type="PATRIC" id="fig|28092.6.peg.4528"/>
<comment type="caution">
    <text evidence="1">The sequence shown here is derived from an EMBL/GenBank/DDBJ whole genome shotgun (WGS) entry which is preliminary data.</text>
</comment>
<evidence type="ECO:0000313" key="1">
    <source>
        <dbReference type="EMBL" id="KKB62051.1"/>
    </source>
</evidence>
<keyword evidence="2" id="KW-1185">Reference proteome</keyword>
<dbReference type="SUPFAM" id="SSF56784">
    <property type="entry name" value="HAD-like"/>
    <property type="match status" value="1"/>
</dbReference>
<dbReference type="STRING" id="28092.WM40_19300"/>
<evidence type="ECO:0000313" key="2">
    <source>
        <dbReference type="Proteomes" id="UP000033618"/>
    </source>
</evidence>
<organism evidence="1 2">
    <name type="scientific">Robbsia andropogonis</name>
    <dbReference type="NCBI Taxonomy" id="28092"/>
    <lineage>
        <taxon>Bacteria</taxon>
        <taxon>Pseudomonadati</taxon>
        <taxon>Pseudomonadota</taxon>
        <taxon>Betaproteobacteria</taxon>
        <taxon>Burkholderiales</taxon>
        <taxon>Burkholderiaceae</taxon>
        <taxon>Robbsia</taxon>
    </lineage>
</organism>
<name>A0A0F5JW51_9BURK</name>
<accession>A0A0F5JW51</accession>
<gene>
    <name evidence="1" type="ORF">WM40_19300</name>
</gene>